<keyword evidence="2" id="KW-0479">Metal-binding</keyword>
<dbReference type="GO" id="GO:0016798">
    <property type="term" value="F:hydrolase activity, acting on glycosyl bonds"/>
    <property type="evidence" value="ECO:0007669"/>
    <property type="project" value="UniProtKB-KW"/>
</dbReference>
<sequence>MAFRHLVQQARAYSRGPSKHWIGRPSHQKFPFLRVSDEVKHALINLQPVVALESAVYTHGFPKTHNHELARQMEQAVRDSGAVPATICVMGGKVRVGLSSNQLEEMCDAAGTERAMKISRRDLPYAVGIPTINPGTRIVGGTTIAGTTIAARMAGIQVFATGGIGGVHSGVADHFDISADLTELAKNNVTVISSGAKSFLDIPKTLEVLETQGVHVSTFRDKDYAADETVMFPAFFSRSYYDLKAPNVVEDATEAAAIAQASRALRMESGQLFTNPIPKEYEIPHSVMADIIASATEKAHSAGVKGKDITPYILQEIRISTDGKSLRANRAMLLNNARMGGKVASEFVRLRPQFDDFFRGAMRQDDTSNLIIPSSTLTGVPDQTPSTCSSVTQPSTVPSPVSSTPVTEPEPQPYPDVVVVGGVAVDLTCDPTAPPKLHTSNPSKISESLGGVASNVARAIHKCGTPTRLISSVGNDVSGQWVRNKLHQEGPPLLPPMDISGISVSSSHPTARYISFTDSKGGLVTAAADMDIHAHQDIKTIRQQLMTSPPPKFAVIDGNLSKATTLDLLKHCHKSGLKVIFEPTSTLKSAHIIPPSFQTPPIYPTPHLFAASPNIHELDSLYTGFSDSSHFSTSHPWFALIDLLGLNTTYRDLLPRISKSVGEDLVSDGTIQKAVMLLPYISKLWIKMGEKGCLVVELVSSAEAEMEELYGGGVGEAVGGGVEVRHRASERAGERFGVWGVRVVHYPAAEKMGERELVSVNGAGDTFLGVLVAGLVRGMEVGEAVMRAQMGSVRTLRSRESVGDLKGLLEDSEDDVEDW</sequence>
<evidence type="ECO:0000313" key="11">
    <source>
        <dbReference type="Proteomes" id="UP000298138"/>
    </source>
</evidence>
<evidence type="ECO:0000256" key="3">
    <source>
        <dbReference type="ARBA" id="ARBA00022777"/>
    </source>
</evidence>
<dbReference type="InParanoid" id="A0A4S2MVE6"/>
<feature type="compositionally biased region" description="Low complexity" evidence="8">
    <location>
        <begin position="383"/>
        <end position="407"/>
    </location>
</feature>
<keyword evidence="4" id="KW-0378">Hydrolase</keyword>
<feature type="domain" description="Carbohydrate kinase PfkB" evidence="9">
    <location>
        <begin position="754"/>
        <end position="789"/>
    </location>
</feature>
<evidence type="ECO:0000256" key="1">
    <source>
        <dbReference type="ARBA" id="ARBA00022679"/>
    </source>
</evidence>
<evidence type="ECO:0000256" key="2">
    <source>
        <dbReference type="ARBA" id="ARBA00022723"/>
    </source>
</evidence>
<evidence type="ECO:0000259" key="9">
    <source>
        <dbReference type="Pfam" id="PF00294"/>
    </source>
</evidence>
<dbReference type="OrthoDB" id="198885at2759"/>
<dbReference type="InterPro" id="IPR007342">
    <property type="entry name" value="PsuG"/>
</dbReference>
<dbReference type="PANTHER" id="PTHR42909:SF1">
    <property type="entry name" value="CARBOHYDRATE KINASE PFKB DOMAIN-CONTAINING PROTEIN"/>
    <property type="match status" value="1"/>
</dbReference>
<gene>
    <name evidence="10" type="ORF">EX30DRAFT_396228</name>
</gene>
<organism evidence="10 11">
    <name type="scientific">Ascodesmis nigricans</name>
    <dbReference type="NCBI Taxonomy" id="341454"/>
    <lineage>
        <taxon>Eukaryota</taxon>
        <taxon>Fungi</taxon>
        <taxon>Dikarya</taxon>
        <taxon>Ascomycota</taxon>
        <taxon>Pezizomycotina</taxon>
        <taxon>Pezizomycetes</taxon>
        <taxon>Pezizales</taxon>
        <taxon>Ascodesmidaceae</taxon>
        <taxon>Ascodesmis</taxon>
    </lineage>
</organism>
<evidence type="ECO:0000256" key="4">
    <source>
        <dbReference type="ARBA" id="ARBA00022801"/>
    </source>
</evidence>
<keyword evidence="1" id="KW-0808">Transferase</keyword>
<name>A0A4S2MVE6_9PEZI</name>
<evidence type="ECO:0000256" key="8">
    <source>
        <dbReference type="SAM" id="MobiDB-lite"/>
    </source>
</evidence>
<dbReference type="SUPFAM" id="SSF53613">
    <property type="entry name" value="Ribokinase-like"/>
    <property type="match status" value="1"/>
</dbReference>
<dbReference type="InterPro" id="IPR002173">
    <property type="entry name" value="Carboh/pur_kinase_PfkB_CS"/>
</dbReference>
<keyword evidence="7" id="KW-0326">Glycosidase</keyword>
<reference evidence="10 11" key="1">
    <citation type="submission" date="2019-04" db="EMBL/GenBank/DDBJ databases">
        <title>Comparative genomics and transcriptomics to analyze fruiting body development in filamentous ascomycetes.</title>
        <authorList>
            <consortium name="DOE Joint Genome Institute"/>
            <person name="Lutkenhaus R."/>
            <person name="Traeger S."/>
            <person name="Breuer J."/>
            <person name="Kuo A."/>
            <person name="Lipzen A."/>
            <person name="Pangilinan J."/>
            <person name="Dilworth D."/>
            <person name="Sandor L."/>
            <person name="Poggeler S."/>
            <person name="Barry K."/>
            <person name="Grigoriev I.V."/>
            <person name="Nowrousian M."/>
        </authorList>
    </citation>
    <scope>NUCLEOTIDE SEQUENCE [LARGE SCALE GENOMIC DNA]</scope>
    <source>
        <strain evidence="10 11">CBS 389.68</strain>
    </source>
</reference>
<evidence type="ECO:0000256" key="6">
    <source>
        <dbReference type="ARBA" id="ARBA00023239"/>
    </source>
</evidence>
<dbReference type="GO" id="GO:0004730">
    <property type="term" value="F:pseudouridylate synthase activity"/>
    <property type="evidence" value="ECO:0007669"/>
    <property type="project" value="InterPro"/>
</dbReference>
<dbReference type="Pfam" id="PF04227">
    <property type="entry name" value="Indigoidine_A"/>
    <property type="match status" value="1"/>
</dbReference>
<dbReference type="PROSITE" id="PS00583">
    <property type="entry name" value="PFKB_KINASES_1"/>
    <property type="match status" value="1"/>
</dbReference>
<dbReference type="Pfam" id="PF00294">
    <property type="entry name" value="PfkB"/>
    <property type="match status" value="2"/>
</dbReference>
<evidence type="ECO:0000256" key="7">
    <source>
        <dbReference type="ARBA" id="ARBA00023295"/>
    </source>
</evidence>
<dbReference type="GO" id="GO:0046872">
    <property type="term" value="F:metal ion binding"/>
    <property type="evidence" value="ECO:0007669"/>
    <property type="project" value="UniProtKB-KW"/>
</dbReference>
<keyword evidence="11" id="KW-1185">Reference proteome</keyword>
<dbReference type="PANTHER" id="PTHR42909">
    <property type="entry name" value="ZGC:136858"/>
    <property type="match status" value="1"/>
</dbReference>
<protein>
    <recommendedName>
        <fullName evidence="9">Carbohydrate kinase PfkB domain-containing protein</fullName>
    </recommendedName>
</protein>
<dbReference type="GO" id="GO:0016301">
    <property type="term" value="F:kinase activity"/>
    <property type="evidence" value="ECO:0007669"/>
    <property type="project" value="UniProtKB-KW"/>
</dbReference>
<dbReference type="Proteomes" id="UP000298138">
    <property type="component" value="Unassembled WGS sequence"/>
</dbReference>
<evidence type="ECO:0000256" key="5">
    <source>
        <dbReference type="ARBA" id="ARBA00023211"/>
    </source>
</evidence>
<evidence type="ECO:0000313" key="10">
    <source>
        <dbReference type="EMBL" id="TGZ80507.1"/>
    </source>
</evidence>
<dbReference type="InterPro" id="IPR011611">
    <property type="entry name" value="PfkB_dom"/>
</dbReference>
<feature type="domain" description="Carbohydrate kinase PfkB" evidence="9">
    <location>
        <begin position="416"/>
        <end position="584"/>
    </location>
</feature>
<keyword evidence="5" id="KW-0464">Manganese</keyword>
<dbReference type="Gene3D" id="3.40.1190.20">
    <property type="match status" value="1"/>
</dbReference>
<proteinExistence type="predicted"/>
<dbReference type="InterPro" id="IPR029056">
    <property type="entry name" value="Ribokinase-like"/>
</dbReference>
<dbReference type="Gene3D" id="3.40.1790.10">
    <property type="entry name" value="Indigoidine synthase domain"/>
    <property type="match status" value="1"/>
</dbReference>
<dbReference type="InterPro" id="IPR022830">
    <property type="entry name" value="Indigdn_synthA-like"/>
</dbReference>
<dbReference type="AlphaFoldDB" id="A0A4S2MVE6"/>
<dbReference type="STRING" id="341454.A0A4S2MVE6"/>
<accession>A0A4S2MVE6</accession>
<keyword evidence="6" id="KW-0456">Lyase</keyword>
<dbReference type="EMBL" id="ML220124">
    <property type="protein sequence ID" value="TGZ80507.1"/>
    <property type="molecule type" value="Genomic_DNA"/>
</dbReference>
<keyword evidence="3" id="KW-0418">Kinase</keyword>
<feature type="region of interest" description="Disordered" evidence="8">
    <location>
        <begin position="374"/>
        <end position="413"/>
    </location>
</feature>
<dbReference type="SUPFAM" id="SSF110581">
    <property type="entry name" value="Indigoidine synthase A-like"/>
    <property type="match status" value="1"/>
</dbReference>
<dbReference type="GO" id="GO:0005737">
    <property type="term" value="C:cytoplasm"/>
    <property type="evidence" value="ECO:0007669"/>
    <property type="project" value="TreeGrafter"/>
</dbReference>